<reference evidence="4 5" key="1">
    <citation type="journal article" date="2020" name="Nat. Commun.">
        <title>Genome of Tripterygium wilfordii and identification of cytochrome P450 involved in triptolide biosynthesis.</title>
        <authorList>
            <person name="Tu L."/>
            <person name="Su P."/>
            <person name="Zhang Z."/>
            <person name="Gao L."/>
            <person name="Wang J."/>
            <person name="Hu T."/>
            <person name="Zhou J."/>
            <person name="Zhang Y."/>
            <person name="Zhao Y."/>
            <person name="Liu Y."/>
            <person name="Song Y."/>
            <person name="Tong Y."/>
            <person name="Lu Y."/>
            <person name="Yang J."/>
            <person name="Xu C."/>
            <person name="Jia M."/>
            <person name="Peters R.J."/>
            <person name="Huang L."/>
            <person name="Gao W."/>
        </authorList>
    </citation>
    <scope>NUCLEOTIDE SEQUENCE [LARGE SCALE GENOMIC DNA]</scope>
    <source>
        <strain evidence="5">cv. XIE 37</strain>
        <tissue evidence="4">Leaf</tissue>
    </source>
</reference>
<evidence type="ECO:0000259" key="3">
    <source>
        <dbReference type="PROSITE" id="PS50127"/>
    </source>
</evidence>
<evidence type="ECO:0000256" key="2">
    <source>
        <dbReference type="ARBA" id="ARBA00022786"/>
    </source>
</evidence>
<dbReference type="SUPFAM" id="SSF54495">
    <property type="entry name" value="UBC-like"/>
    <property type="match status" value="1"/>
</dbReference>
<dbReference type="OrthoDB" id="47801at2759"/>
<dbReference type="GO" id="GO:0061631">
    <property type="term" value="F:ubiquitin conjugating enzyme activity"/>
    <property type="evidence" value="ECO:0007669"/>
    <property type="project" value="TreeGrafter"/>
</dbReference>
<dbReference type="InParanoid" id="A0A7J7CXE5"/>
<accession>A0A7J7CXE5</accession>
<dbReference type="AlphaFoldDB" id="A0A7J7CXE5"/>
<gene>
    <name evidence="4" type="ORF">HS088_TW13G01672</name>
</gene>
<dbReference type="CDD" id="cd23837">
    <property type="entry name" value="UBCc_UBE2O"/>
    <property type="match status" value="1"/>
</dbReference>
<sequence>MSLAVTPEPQNPTNGSEIEEIKMAFNKFDVVSDASDHHYFVDKHSTKKSTGQDCFVNAASSVYKKVIQEWRILERNLPESIFVRVYENRIDLLQAVIIGAAGTPYHDGLYFFDLAFPIDYPHRPPLVHYHSFGMRINPNLYENGRVCLSLLNTWSGKKCEKWNANESTVLQVLVSIQALVLNEKPYYNEPGVLSGRVKWDKKSMAYNENVFVLSCKTMLCLLRNPPKNFEDFVAGHFRERAEAIISACNAYMNGRAMVAYYRNDGGDGSSSLGKKKVYVSDKFKGLVDKLYPQLVAAFTKNGTPLSIFYDQAKVEIKAGSFNDNHPRVVVKKKGTIGILKRVFGRVKVFLGLNKKADQGSRNDVKKES</sequence>
<proteinExistence type="predicted"/>
<dbReference type="EMBL" id="JAAARO010000013">
    <property type="protein sequence ID" value="KAF5738771.1"/>
    <property type="molecule type" value="Genomic_DNA"/>
</dbReference>
<evidence type="ECO:0000256" key="1">
    <source>
        <dbReference type="ARBA" id="ARBA00022679"/>
    </source>
</evidence>
<dbReference type="Proteomes" id="UP000593562">
    <property type="component" value="Unassembled WGS sequence"/>
</dbReference>
<name>A0A7J7CXE5_TRIWF</name>
<feature type="domain" description="UBC core" evidence="3">
    <location>
        <begin position="61"/>
        <end position="219"/>
    </location>
</feature>
<dbReference type="Pfam" id="PF00179">
    <property type="entry name" value="UQ_con"/>
    <property type="match status" value="1"/>
</dbReference>
<evidence type="ECO:0000313" key="4">
    <source>
        <dbReference type="EMBL" id="KAF5738771.1"/>
    </source>
</evidence>
<dbReference type="PROSITE" id="PS50127">
    <property type="entry name" value="UBC_2"/>
    <property type="match status" value="1"/>
</dbReference>
<evidence type="ECO:0000313" key="5">
    <source>
        <dbReference type="Proteomes" id="UP000593562"/>
    </source>
</evidence>
<comment type="caution">
    <text evidence="4">The sequence shown here is derived from an EMBL/GenBank/DDBJ whole genome shotgun (WGS) entry which is preliminary data.</text>
</comment>
<keyword evidence="1" id="KW-0808">Transferase</keyword>
<dbReference type="FunFam" id="3.10.110.10:FF:000133">
    <property type="entry name" value="Putative ubiquitin-conjugating enzyme E2 38"/>
    <property type="match status" value="1"/>
</dbReference>
<organism evidence="4 5">
    <name type="scientific">Tripterygium wilfordii</name>
    <name type="common">Thunder God vine</name>
    <dbReference type="NCBI Taxonomy" id="458696"/>
    <lineage>
        <taxon>Eukaryota</taxon>
        <taxon>Viridiplantae</taxon>
        <taxon>Streptophyta</taxon>
        <taxon>Embryophyta</taxon>
        <taxon>Tracheophyta</taxon>
        <taxon>Spermatophyta</taxon>
        <taxon>Magnoliopsida</taxon>
        <taxon>eudicotyledons</taxon>
        <taxon>Gunneridae</taxon>
        <taxon>Pentapetalae</taxon>
        <taxon>rosids</taxon>
        <taxon>fabids</taxon>
        <taxon>Celastrales</taxon>
        <taxon>Celastraceae</taxon>
        <taxon>Tripterygium</taxon>
    </lineage>
</organism>
<dbReference type="PANTHER" id="PTHR46116:SF19">
    <property type="entry name" value="UBIQUITIN-CONJUGATING ENZYME FAMILY PROTEIN"/>
    <property type="match status" value="1"/>
</dbReference>
<dbReference type="PANTHER" id="PTHR46116">
    <property type="entry name" value="(E3-INDEPENDENT) E2 UBIQUITIN-CONJUGATING ENZYME"/>
    <property type="match status" value="1"/>
</dbReference>
<keyword evidence="5" id="KW-1185">Reference proteome</keyword>
<dbReference type="SMART" id="SM00212">
    <property type="entry name" value="UBCc"/>
    <property type="match status" value="1"/>
</dbReference>
<dbReference type="Gene3D" id="3.10.110.10">
    <property type="entry name" value="Ubiquitin Conjugating Enzyme"/>
    <property type="match status" value="1"/>
</dbReference>
<protein>
    <submittedName>
        <fullName evidence="4">Putative ubiquitin-conjugating enzyme E2 38</fullName>
    </submittedName>
</protein>
<keyword evidence="2" id="KW-0833">Ubl conjugation pathway</keyword>
<dbReference type="InterPro" id="IPR000608">
    <property type="entry name" value="UBC"/>
</dbReference>
<dbReference type="InterPro" id="IPR016135">
    <property type="entry name" value="UBQ-conjugating_enzyme/RWD"/>
</dbReference>